<evidence type="ECO:0000313" key="1">
    <source>
        <dbReference type="EMBL" id="OHA41292.1"/>
    </source>
</evidence>
<dbReference type="Proteomes" id="UP000177269">
    <property type="component" value="Unassembled WGS sequence"/>
</dbReference>
<proteinExistence type="predicted"/>
<dbReference type="EMBL" id="MHSK01000038">
    <property type="protein sequence ID" value="OHA41292.1"/>
    <property type="molecule type" value="Genomic_DNA"/>
</dbReference>
<evidence type="ECO:0000313" key="2">
    <source>
        <dbReference type="Proteomes" id="UP000177269"/>
    </source>
</evidence>
<sequence>MSAPNSPKTNRPKFCGILSPENCFRKTSSALFRHLPEYLEGITPKEKCPFHFRKNHTRENPKSIDVNVAG</sequence>
<organism evidence="1 2">
    <name type="scientific">Candidatus Taylorbacteria bacterium RIFCSPLOWO2_12_FULL_43_20</name>
    <dbReference type="NCBI Taxonomy" id="1802332"/>
    <lineage>
        <taxon>Bacteria</taxon>
        <taxon>Candidatus Tayloriibacteriota</taxon>
    </lineage>
</organism>
<accession>A0A1G2P103</accession>
<gene>
    <name evidence="1" type="ORF">A3G52_04505</name>
</gene>
<protein>
    <submittedName>
        <fullName evidence="1">Uncharacterized protein</fullName>
    </submittedName>
</protein>
<name>A0A1G2P103_9BACT</name>
<comment type="caution">
    <text evidence="1">The sequence shown here is derived from an EMBL/GenBank/DDBJ whole genome shotgun (WGS) entry which is preliminary data.</text>
</comment>
<dbReference type="AlphaFoldDB" id="A0A1G2P103"/>
<reference evidence="1 2" key="1">
    <citation type="journal article" date="2016" name="Nat. Commun.">
        <title>Thousands of microbial genomes shed light on interconnected biogeochemical processes in an aquifer system.</title>
        <authorList>
            <person name="Anantharaman K."/>
            <person name="Brown C.T."/>
            <person name="Hug L.A."/>
            <person name="Sharon I."/>
            <person name="Castelle C.J."/>
            <person name="Probst A.J."/>
            <person name="Thomas B.C."/>
            <person name="Singh A."/>
            <person name="Wilkins M.J."/>
            <person name="Karaoz U."/>
            <person name="Brodie E.L."/>
            <person name="Williams K.H."/>
            <person name="Hubbard S.S."/>
            <person name="Banfield J.F."/>
        </authorList>
    </citation>
    <scope>NUCLEOTIDE SEQUENCE [LARGE SCALE GENOMIC DNA]</scope>
</reference>